<reference evidence="8 9" key="1">
    <citation type="submission" date="2018-01" db="EMBL/GenBank/DDBJ databases">
        <title>The whole genome sequencing and assembly of Halobacillus litoralis ERB031 strain.</title>
        <authorList>
            <person name="Lee S.-J."/>
            <person name="Park M.-K."/>
            <person name="Kim J.-Y."/>
            <person name="Lee Y.-J."/>
            <person name="Yi H."/>
            <person name="Bahn Y.-S."/>
            <person name="Kim J.F."/>
            <person name="Lee D.-W."/>
        </authorList>
    </citation>
    <scope>NUCLEOTIDE SEQUENCE [LARGE SCALE GENOMIC DNA]</scope>
    <source>
        <strain evidence="8 9">ERB 031</strain>
    </source>
</reference>
<feature type="transmembrane region" description="Helical" evidence="6">
    <location>
        <begin position="114"/>
        <end position="136"/>
    </location>
</feature>
<keyword evidence="2 6" id="KW-0813">Transport</keyword>
<feature type="transmembrane region" description="Helical" evidence="6">
    <location>
        <begin position="395"/>
        <end position="419"/>
    </location>
</feature>
<feature type="transmembrane region" description="Helical" evidence="6">
    <location>
        <begin position="80"/>
        <end position="102"/>
    </location>
</feature>
<sequence>MKSGKFIAYYLLGLVGILLISTSPALFRQGAFMNVGNYIQELRGLFSILLEPSEWNYIYKGDTVPLIEHLWEPYQYSMTIFFGGILLGFLLAFLGAFGTLFLPKWAKVIVHRGLGVLEAIPDLLLAFSLQLFIVWFYRQTEILLMPFTTLGQEKVYALPIVAIAVLPMVMMYKIILMLMEEEMTKPYVQMAKGKGLEKASILSVHVVRNIIKSAFYHSKIIIWGTLSSLLIIEYIFNMNGITTAFMDDFRPMVSSVILFLVFTPFYILYQGTELFLFKDHKAVEEANIQMNSFIGSLSVKRGGGEWLKSAVREFGVHFRNIKFLTGFIIIAGTVIVSVVYSMTADPLIDQYFQIYDENDRLVSASPHTPEFVFLGTDALGYSVFDQLLAGAKYTILFALIIAFLRLTVGFALAIPYTFFLPGKVQRVFEKLVDGMHFLPLTIIAYLLLRPVLWMPPGGFTTTETERILYQGIILTILAVPLVVTLFGNEMKLIMKEEYVTSTKVLGGSSVHLLWKHLLPHLSPRMGIVFGQQFIQTLLIFIHLGVFEIYFGGTKVSYDPLMGDPPLSTTYEWSGLIGAAKNSLMTGRWWLIIPALLSFVIIILSMQLIIQGIKEIQQKRVGVVVEKSNGLKRLFSRRTEDKASARDTREDRFVFLQKVSGDSYRERDKR</sequence>
<dbReference type="PANTHER" id="PTHR43839">
    <property type="entry name" value="OPPC IN A BINDING PROTEIN-DEPENDENT TRANSPORT SYSTEM"/>
    <property type="match status" value="1"/>
</dbReference>
<gene>
    <name evidence="8" type="ORF">HLI_14220</name>
</gene>
<dbReference type="GO" id="GO:0055085">
    <property type="term" value="P:transmembrane transport"/>
    <property type="evidence" value="ECO:0007669"/>
    <property type="project" value="InterPro"/>
</dbReference>
<feature type="transmembrane region" description="Helical" evidence="6">
    <location>
        <begin position="533"/>
        <end position="552"/>
    </location>
</feature>
<protein>
    <submittedName>
        <fullName evidence="8">ABC transporter permease</fullName>
    </submittedName>
</protein>
<dbReference type="KEGG" id="hli:HLI_14220"/>
<feature type="transmembrane region" description="Helical" evidence="6">
    <location>
        <begin position="323"/>
        <end position="342"/>
    </location>
</feature>
<dbReference type="AlphaFoldDB" id="A0A410MEU9"/>
<dbReference type="EMBL" id="CP026118">
    <property type="protein sequence ID" value="QAS53264.1"/>
    <property type="molecule type" value="Genomic_DNA"/>
</dbReference>
<dbReference type="OrthoDB" id="2351941at2"/>
<evidence type="ECO:0000256" key="6">
    <source>
        <dbReference type="RuleBase" id="RU363032"/>
    </source>
</evidence>
<dbReference type="PROSITE" id="PS50928">
    <property type="entry name" value="ABC_TM1"/>
    <property type="match status" value="1"/>
</dbReference>
<dbReference type="SUPFAM" id="SSF161098">
    <property type="entry name" value="MetI-like"/>
    <property type="match status" value="2"/>
</dbReference>
<dbReference type="InterPro" id="IPR035906">
    <property type="entry name" value="MetI-like_sf"/>
</dbReference>
<evidence type="ECO:0000256" key="5">
    <source>
        <dbReference type="ARBA" id="ARBA00023136"/>
    </source>
</evidence>
<keyword evidence="5 6" id="KW-0472">Membrane</keyword>
<dbReference type="PANTHER" id="PTHR43839:SF3">
    <property type="entry name" value="OLIGOPEPTIDE ABC TRANSPORTER, PERMEASE PROTEIN"/>
    <property type="match status" value="1"/>
</dbReference>
<evidence type="ECO:0000256" key="3">
    <source>
        <dbReference type="ARBA" id="ARBA00022692"/>
    </source>
</evidence>
<dbReference type="CDD" id="cd06261">
    <property type="entry name" value="TM_PBP2"/>
    <property type="match status" value="1"/>
</dbReference>
<dbReference type="Pfam" id="PF00528">
    <property type="entry name" value="BPD_transp_1"/>
    <property type="match status" value="1"/>
</dbReference>
<evidence type="ECO:0000256" key="2">
    <source>
        <dbReference type="ARBA" id="ARBA00022448"/>
    </source>
</evidence>
<evidence type="ECO:0000313" key="8">
    <source>
        <dbReference type="EMBL" id="QAS53264.1"/>
    </source>
</evidence>
<evidence type="ECO:0000313" key="9">
    <source>
        <dbReference type="Proteomes" id="UP000287756"/>
    </source>
</evidence>
<evidence type="ECO:0000256" key="4">
    <source>
        <dbReference type="ARBA" id="ARBA00022989"/>
    </source>
</evidence>
<dbReference type="Proteomes" id="UP000287756">
    <property type="component" value="Chromosome"/>
</dbReference>
<dbReference type="InterPro" id="IPR000515">
    <property type="entry name" value="MetI-like"/>
</dbReference>
<feature type="transmembrane region" description="Helical" evidence="6">
    <location>
        <begin position="249"/>
        <end position="269"/>
    </location>
</feature>
<feature type="transmembrane region" description="Helical" evidence="6">
    <location>
        <begin position="431"/>
        <end position="448"/>
    </location>
</feature>
<organism evidence="8 9">
    <name type="scientific">Halobacillus litoralis</name>
    <dbReference type="NCBI Taxonomy" id="45668"/>
    <lineage>
        <taxon>Bacteria</taxon>
        <taxon>Bacillati</taxon>
        <taxon>Bacillota</taxon>
        <taxon>Bacilli</taxon>
        <taxon>Bacillales</taxon>
        <taxon>Bacillaceae</taxon>
        <taxon>Halobacillus</taxon>
    </lineage>
</organism>
<keyword evidence="3 6" id="KW-0812">Transmembrane</keyword>
<feature type="transmembrane region" description="Helical" evidence="6">
    <location>
        <begin position="220"/>
        <end position="237"/>
    </location>
</feature>
<feature type="transmembrane region" description="Helical" evidence="6">
    <location>
        <begin position="7"/>
        <end position="27"/>
    </location>
</feature>
<feature type="transmembrane region" description="Helical" evidence="6">
    <location>
        <begin position="156"/>
        <end position="175"/>
    </location>
</feature>
<dbReference type="Gene3D" id="1.10.3720.10">
    <property type="entry name" value="MetI-like"/>
    <property type="match status" value="2"/>
</dbReference>
<dbReference type="RefSeq" id="WP_128525540.1">
    <property type="nucleotide sequence ID" value="NZ_CANLVY010000001.1"/>
</dbReference>
<proteinExistence type="inferred from homology"/>
<feature type="transmembrane region" description="Helical" evidence="6">
    <location>
        <begin position="468"/>
        <end position="487"/>
    </location>
</feature>
<feature type="domain" description="ABC transmembrane type-1" evidence="7">
    <location>
        <begin position="391"/>
        <end position="609"/>
    </location>
</feature>
<evidence type="ECO:0000259" key="7">
    <source>
        <dbReference type="PROSITE" id="PS50928"/>
    </source>
</evidence>
<comment type="similarity">
    <text evidence="6">Belongs to the binding-protein-dependent transport system permease family.</text>
</comment>
<accession>A0A410MEU9</accession>
<name>A0A410MEU9_9BACI</name>
<comment type="subcellular location">
    <subcellularLocation>
        <location evidence="6">Cell membrane</location>
        <topology evidence="6">Multi-pass membrane protein</topology>
    </subcellularLocation>
    <subcellularLocation>
        <location evidence="1">Membrane</location>
        <topology evidence="1">Multi-pass membrane protein</topology>
    </subcellularLocation>
</comment>
<dbReference type="GO" id="GO:0005886">
    <property type="term" value="C:plasma membrane"/>
    <property type="evidence" value="ECO:0007669"/>
    <property type="project" value="UniProtKB-SubCell"/>
</dbReference>
<feature type="transmembrane region" description="Helical" evidence="6">
    <location>
        <begin position="588"/>
        <end position="609"/>
    </location>
</feature>
<evidence type="ECO:0000256" key="1">
    <source>
        <dbReference type="ARBA" id="ARBA00004141"/>
    </source>
</evidence>
<keyword evidence="4 6" id="KW-1133">Transmembrane helix</keyword>